<evidence type="ECO:0000313" key="3">
    <source>
        <dbReference type="EMBL" id="CEJ82303.1"/>
    </source>
</evidence>
<dbReference type="AlphaFoldDB" id="A0A0A1SPF7"/>
<name>A0A0A1SPF7_9HYPO</name>
<dbReference type="Proteomes" id="UP000039046">
    <property type="component" value="Unassembled WGS sequence"/>
</dbReference>
<proteinExistence type="predicted"/>
<feature type="compositionally biased region" description="Polar residues" evidence="1">
    <location>
        <begin position="194"/>
        <end position="219"/>
    </location>
</feature>
<dbReference type="OrthoDB" id="4120617at2759"/>
<accession>A0A0A1SPF7</accession>
<gene>
    <name evidence="3" type="ORF">VHEMI02374</name>
</gene>
<keyword evidence="2" id="KW-1133">Transmembrane helix</keyword>
<feature type="compositionally biased region" description="Basic and acidic residues" evidence="1">
    <location>
        <begin position="174"/>
        <end position="193"/>
    </location>
</feature>
<feature type="region of interest" description="Disordered" evidence="1">
    <location>
        <begin position="117"/>
        <end position="136"/>
    </location>
</feature>
<dbReference type="EMBL" id="CDHN01000001">
    <property type="protein sequence ID" value="CEJ82303.1"/>
    <property type="molecule type" value="Genomic_DNA"/>
</dbReference>
<dbReference type="STRING" id="1531966.A0A0A1SPF7"/>
<feature type="region of interest" description="Disordered" evidence="1">
    <location>
        <begin position="145"/>
        <end position="245"/>
    </location>
</feature>
<sequence>MTDSAQALTIALAAGIPAAFVVAVAAFLICRSQRRKARLFRRGITPIGDEEIESWKVDSDVEKTSIDRNRPSHHTTRSTSSIQKPASVIVYTPGQYTRRLSEQSSPKSPKYKRSLEIAPLSQARAPNARPGLTDESVQGEAAYLTHKRQTSRLSKYPSPTTGQRSRAWSTRSMTRPDVHEQWYGDELPPRRSTETFTRARSMHTTTSKARSSISYSRMSLDNEPLPGGLSPRPQVHQSEIGRAIG</sequence>
<feature type="transmembrane region" description="Helical" evidence="2">
    <location>
        <begin position="6"/>
        <end position="30"/>
    </location>
</feature>
<feature type="compositionally biased region" description="Polar residues" evidence="1">
    <location>
        <begin position="151"/>
        <end position="173"/>
    </location>
</feature>
<keyword evidence="4" id="KW-1185">Reference proteome</keyword>
<evidence type="ECO:0000256" key="2">
    <source>
        <dbReference type="SAM" id="Phobius"/>
    </source>
</evidence>
<keyword evidence="2" id="KW-0472">Membrane</keyword>
<feature type="region of interest" description="Disordered" evidence="1">
    <location>
        <begin position="64"/>
        <end position="87"/>
    </location>
</feature>
<protein>
    <submittedName>
        <fullName evidence="3">Uncharacterized protein</fullName>
    </submittedName>
</protein>
<reference evidence="3 4" key="1">
    <citation type="journal article" date="2015" name="Genome Announc.">
        <title>Draft Genome Sequence and Gene Annotation of the Entomopathogenic Fungus Verticillium hemipterigenum.</title>
        <authorList>
            <person name="Horn F."/>
            <person name="Habel A."/>
            <person name="Scharf D.H."/>
            <person name="Dworschak J."/>
            <person name="Brakhage A.A."/>
            <person name="Guthke R."/>
            <person name="Hertweck C."/>
            <person name="Linde J."/>
        </authorList>
    </citation>
    <scope>NUCLEOTIDE SEQUENCE [LARGE SCALE GENOMIC DNA]</scope>
</reference>
<keyword evidence="2" id="KW-0812">Transmembrane</keyword>
<dbReference type="HOGENOM" id="CLU_038283_0_0_1"/>
<organism evidence="3 4">
    <name type="scientific">[Torrubiella] hemipterigena</name>
    <dbReference type="NCBI Taxonomy" id="1531966"/>
    <lineage>
        <taxon>Eukaryota</taxon>
        <taxon>Fungi</taxon>
        <taxon>Dikarya</taxon>
        <taxon>Ascomycota</taxon>
        <taxon>Pezizomycotina</taxon>
        <taxon>Sordariomycetes</taxon>
        <taxon>Hypocreomycetidae</taxon>
        <taxon>Hypocreales</taxon>
        <taxon>Clavicipitaceae</taxon>
        <taxon>Clavicipitaceae incertae sedis</taxon>
        <taxon>'Torrubiella' clade</taxon>
    </lineage>
</organism>
<evidence type="ECO:0000256" key="1">
    <source>
        <dbReference type="SAM" id="MobiDB-lite"/>
    </source>
</evidence>
<evidence type="ECO:0000313" key="4">
    <source>
        <dbReference type="Proteomes" id="UP000039046"/>
    </source>
</evidence>